<proteinExistence type="predicted"/>
<dbReference type="Gene3D" id="1.10.287.470">
    <property type="entry name" value="Helix hairpin bin"/>
    <property type="match status" value="1"/>
</dbReference>
<keyword evidence="2" id="KW-1133">Transmembrane helix</keyword>
<feature type="transmembrane region" description="Helical" evidence="2">
    <location>
        <begin position="20"/>
        <end position="41"/>
    </location>
</feature>
<evidence type="ECO:0000256" key="2">
    <source>
        <dbReference type="SAM" id="Phobius"/>
    </source>
</evidence>
<keyword evidence="2" id="KW-0812">Transmembrane</keyword>
<gene>
    <name evidence="3" type="ORF">L6773_18710</name>
</gene>
<dbReference type="PANTHER" id="PTHR30469:SF36">
    <property type="entry name" value="BLL3903 PROTEIN"/>
    <property type="match status" value="1"/>
</dbReference>
<dbReference type="Gene3D" id="2.40.50.100">
    <property type="match status" value="1"/>
</dbReference>
<reference evidence="3" key="2">
    <citation type="submission" date="2024-05" db="EMBL/GenBank/DDBJ databases">
        <title>Rhodohalobacter halophilus gen. nov., sp. nov., a moderately halophilic member of the family Balneolaceae.</title>
        <authorList>
            <person name="Xia J."/>
        </authorList>
    </citation>
    <scope>NUCLEOTIDE SEQUENCE</scope>
    <source>
        <strain evidence="3">WB101</strain>
    </source>
</reference>
<evidence type="ECO:0000256" key="1">
    <source>
        <dbReference type="SAM" id="Coils"/>
    </source>
</evidence>
<dbReference type="RefSeq" id="WP_237856050.1">
    <property type="nucleotide sequence ID" value="NZ_JAKLWS010000037.1"/>
</dbReference>
<evidence type="ECO:0000313" key="4">
    <source>
        <dbReference type="Proteomes" id="UP001165366"/>
    </source>
</evidence>
<keyword evidence="4" id="KW-1185">Reference proteome</keyword>
<feature type="coiled-coil region" evidence="1">
    <location>
        <begin position="133"/>
        <end position="162"/>
    </location>
</feature>
<protein>
    <submittedName>
        <fullName evidence="3">HlyD family efflux transporter periplasmic adaptor subunit</fullName>
    </submittedName>
</protein>
<evidence type="ECO:0000313" key="3">
    <source>
        <dbReference type="EMBL" id="MCG2590612.1"/>
    </source>
</evidence>
<dbReference type="Proteomes" id="UP001165366">
    <property type="component" value="Unassembled WGS sequence"/>
</dbReference>
<name>A0ABS9KID1_9BACT</name>
<comment type="caution">
    <text evidence="3">The sequence shown here is derived from an EMBL/GenBank/DDBJ whole genome shotgun (WGS) entry which is preliminary data.</text>
</comment>
<sequence length="363" mass="41695">MKEKKFEPIPIPWEQRLRELRVRVLPIIVFLCVGAAVIYLWRDTTSHPTLIGQVVGERSAISSPVDGTIINFYYEPFDEVNQGELLGQVFPRDSVFLQSQLNLIRAEIERIEQTREPVLAEQRVRLDLEDLKISQMETRISLAQARLQQQQAESEFERFENLRNRELISEQRFDSVQTKLELFNVQVREYQNMLEYYSDRIREIEDYTSYGDRADRNPVLAAIKVQEQQMEAILAEFGPTPFYAPISGVISSVQNAGGEFVSRGDSLLVIESREPTHIVGYVRQPFTQTPEVGMNVQVRTRKANRTFFDSKIEEVGGHVRLLRRNLQRPGAIFESGLPIKIAMADSINLNLMPGELVDIVLSP</sequence>
<dbReference type="PANTHER" id="PTHR30469">
    <property type="entry name" value="MULTIDRUG RESISTANCE PROTEIN MDTA"/>
    <property type="match status" value="1"/>
</dbReference>
<organism evidence="3 4">
    <name type="scientific">Rhodohalobacter sulfatireducens</name>
    <dbReference type="NCBI Taxonomy" id="2911366"/>
    <lineage>
        <taxon>Bacteria</taxon>
        <taxon>Pseudomonadati</taxon>
        <taxon>Balneolota</taxon>
        <taxon>Balneolia</taxon>
        <taxon>Balneolales</taxon>
        <taxon>Balneolaceae</taxon>
        <taxon>Rhodohalobacter</taxon>
    </lineage>
</organism>
<reference evidence="3" key="1">
    <citation type="submission" date="2022-01" db="EMBL/GenBank/DDBJ databases">
        <authorList>
            <person name="Wang Y."/>
        </authorList>
    </citation>
    <scope>NUCLEOTIDE SEQUENCE</scope>
    <source>
        <strain evidence="3">WB101</strain>
    </source>
</reference>
<accession>A0ABS9KID1</accession>
<dbReference type="EMBL" id="JAKLWS010000037">
    <property type="protein sequence ID" value="MCG2590612.1"/>
    <property type="molecule type" value="Genomic_DNA"/>
</dbReference>
<keyword evidence="2" id="KW-0472">Membrane</keyword>
<keyword evidence="1" id="KW-0175">Coiled coil</keyword>